<evidence type="ECO:0000256" key="2">
    <source>
        <dbReference type="SAM" id="Phobius"/>
    </source>
</evidence>
<keyword evidence="2" id="KW-1133">Transmembrane helix</keyword>
<dbReference type="KEGG" id="uvi:66068251"/>
<dbReference type="Proteomes" id="UP000027002">
    <property type="component" value="Chromosome 6"/>
</dbReference>
<feature type="region of interest" description="Disordered" evidence="1">
    <location>
        <begin position="69"/>
        <end position="144"/>
    </location>
</feature>
<evidence type="ECO:0000313" key="6">
    <source>
        <dbReference type="Proteomes" id="UP000054053"/>
    </source>
</evidence>
<dbReference type="OrthoDB" id="4775599at2759"/>
<evidence type="ECO:0000256" key="1">
    <source>
        <dbReference type="SAM" id="MobiDB-lite"/>
    </source>
</evidence>
<sequence>MSTDTPSTGLSSEPFVWVILPLVSVFAIGACAMFLWSRQKQRRRAEPCARSGDDGVVVAGGAHVRYRQGVSWSPRSDARQMDEGLNELGEAPPPYDSKTPPALGRGHHESGTEPRHAETATRHLEHPVRPPAAHVTAAGGASSS</sequence>
<dbReference type="Proteomes" id="UP000054053">
    <property type="component" value="Unassembled WGS sequence"/>
</dbReference>
<gene>
    <name evidence="4" type="ORF">UV8b_07474</name>
    <name evidence="3" type="ORF">UVI_02033920</name>
</gene>
<feature type="transmembrane region" description="Helical" evidence="2">
    <location>
        <begin position="15"/>
        <end position="36"/>
    </location>
</feature>
<reference evidence="3" key="1">
    <citation type="journal article" date="2016" name="Genome Announc.">
        <title>Genome Sequence of Ustilaginoidea virens IPU010, a Rice Pathogenic Fungus Causing False Smut.</title>
        <authorList>
            <person name="Kumagai T."/>
            <person name="Ishii T."/>
            <person name="Terai G."/>
            <person name="Umemura M."/>
            <person name="Machida M."/>
            <person name="Asai K."/>
        </authorList>
    </citation>
    <scope>NUCLEOTIDE SEQUENCE [LARGE SCALE GENOMIC DNA]</scope>
    <source>
        <strain evidence="3">IPU010</strain>
    </source>
</reference>
<protein>
    <submittedName>
        <fullName evidence="3">Uncharacterized protein</fullName>
    </submittedName>
</protein>
<evidence type="ECO:0000313" key="4">
    <source>
        <dbReference type="EMBL" id="QUC23233.1"/>
    </source>
</evidence>
<dbReference type="RefSeq" id="XP_043000906.1">
    <property type="nucleotide sequence ID" value="XM_043144971.1"/>
</dbReference>
<dbReference type="EMBL" id="CP072758">
    <property type="protein sequence ID" value="QUC23233.1"/>
    <property type="molecule type" value="Genomic_DNA"/>
</dbReference>
<dbReference type="EMBL" id="BBTG02000016">
    <property type="protein sequence ID" value="GAO14316.1"/>
    <property type="molecule type" value="Genomic_DNA"/>
</dbReference>
<keyword evidence="5" id="KW-1185">Reference proteome</keyword>
<organism evidence="3 6">
    <name type="scientific">Ustilaginoidea virens</name>
    <name type="common">Rice false smut fungus</name>
    <name type="synonym">Villosiclava virens</name>
    <dbReference type="NCBI Taxonomy" id="1159556"/>
    <lineage>
        <taxon>Eukaryota</taxon>
        <taxon>Fungi</taxon>
        <taxon>Dikarya</taxon>
        <taxon>Ascomycota</taxon>
        <taxon>Pezizomycotina</taxon>
        <taxon>Sordariomycetes</taxon>
        <taxon>Hypocreomycetidae</taxon>
        <taxon>Hypocreales</taxon>
        <taxon>Clavicipitaceae</taxon>
        <taxon>Ustilaginoidea</taxon>
    </lineage>
</organism>
<keyword evidence="2" id="KW-0472">Membrane</keyword>
<evidence type="ECO:0000313" key="5">
    <source>
        <dbReference type="Proteomes" id="UP000027002"/>
    </source>
</evidence>
<feature type="compositionally biased region" description="Basic and acidic residues" evidence="1">
    <location>
        <begin position="106"/>
        <end position="128"/>
    </location>
</feature>
<dbReference type="AlphaFoldDB" id="A0A063BYU7"/>
<proteinExistence type="predicted"/>
<name>A0A063BYU7_USTVR</name>
<reference evidence="6" key="2">
    <citation type="journal article" date="2016" name="Genome Announc.">
        <title>Genome sequence of Ustilaginoidea virens IPU010, a rice pathogenic fungus causing false smut.</title>
        <authorList>
            <person name="Kumagai T."/>
            <person name="Ishii T."/>
            <person name="Terai G."/>
            <person name="Umemura M."/>
            <person name="Machida M."/>
            <person name="Asai K."/>
        </authorList>
    </citation>
    <scope>NUCLEOTIDE SEQUENCE [LARGE SCALE GENOMIC DNA]</scope>
    <source>
        <strain evidence="6">IPU010</strain>
    </source>
</reference>
<reference evidence="4" key="3">
    <citation type="submission" date="2020-03" db="EMBL/GenBank/DDBJ databases">
        <title>A mixture of massive structural variations and highly conserved coding sequences in Ustilaginoidea virens genome.</title>
        <authorList>
            <person name="Zhang K."/>
            <person name="Zhao Z."/>
            <person name="Zhang Z."/>
            <person name="Li Y."/>
            <person name="Hsiang T."/>
            <person name="Sun W."/>
        </authorList>
    </citation>
    <scope>NUCLEOTIDE SEQUENCE</scope>
    <source>
        <strain evidence="4">UV-8b</strain>
    </source>
</reference>
<dbReference type="HOGENOM" id="CLU_143633_0_0_1"/>
<keyword evidence="2" id="KW-0812">Transmembrane</keyword>
<evidence type="ECO:0000313" key="3">
    <source>
        <dbReference type="EMBL" id="GAO14316.1"/>
    </source>
</evidence>
<accession>A0A063BYU7</accession>
<dbReference type="GeneID" id="66068251"/>